<organism evidence="2 3">
    <name type="scientific">Lymnaea stagnalis</name>
    <name type="common">Great pond snail</name>
    <name type="synonym">Helix stagnalis</name>
    <dbReference type="NCBI Taxonomy" id="6523"/>
    <lineage>
        <taxon>Eukaryota</taxon>
        <taxon>Metazoa</taxon>
        <taxon>Spiralia</taxon>
        <taxon>Lophotrochozoa</taxon>
        <taxon>Mollusca</taxon>
        <taxon>Gastropoda</taxon>
        <taxon>Heterobranchia</taxon>
        <taxon>Euthyneura</taxon>
        <taxon>Panpulmonata</taxon>
        <taxon>Hygrophila</taxon>
        <taxon>Lymnaeoidea</taxon>
        <taxon>Lymnaeidae</taxon>
        <taxon>Lymnaea</taxon>
    </lineage>
</organism>
<keyword evidence="3" id="KW-1185">Reference proteome</keyword>
<sequence length="267" mass="31326">MSRSRVDEKIKKLYKTEIETIRVRSYRAMKMEYHQASLYDISLERLEFVLFVLIFVGVAVGYYESVVGGTLLATPGVIVTLFDTFNKLFSVYKSQDFVPIMRARAVTHNNAGANWQWLQQKAESHLIMLNKPGIPLKTVQIWHSELFDKRKEICANVIVQEDVYKSFNEQKTFLESNLAYNQTNKFLKEMLHSLEIGAEPPSNIECDQKEANCSKPFYKCLLKMVHKMYKCVCNWFYFSLWICNVLIYFLLLLAVYKIAWYCVNRIL</sequence>
<dbReference type="Proteomes" id="UP001497497">
    <property type="component" value="Unassembled WGS sequence"/>
</dbReference>
<gene>
    <name evidence="2" type="ORF">GSLYS_00004386001</name>
</gene>
<evidence type="ECO:0000313" key="3">
    <source>
        <dbReference type="Proteomes" id="UP001497497"/>
    </source>
</evidence>
<reference evidence="2 3" key="1">
    <citation type="submission" date="2024-04" db="EMBL/GenBank/DDBJ databases">
        <authorList>
            <consortium name="Genoscope - CEA"/>
            <person name="William W."/>
        </authorList>
    </citation>
    <scope>NUCLEOTIDE SEQUENCE [LARGE SCALE GENOMIC DNA]</scope>
</reference>
<feature type="transmembrane region" description="Helical" evidence="1">
    <location>
        <begin position="46"/>
        <end position="63"/>
    </location>
</feature>
<keyword evidence="1" id="KW-0472">Membrane</keyword>
<protein>
    <submittedName>
        <fullName evidence="2">Uncharacterized protein</fullName>
    </submittedName>
</protein>
<evidence type="ECO:0000256" key="1">
    <source>
        <dbReference type="SAM" id="Phobius"/>
    </source>
</evidence>
<proteinExistence type="predicted"/>
<dbReference type="AlphaFoldDB" id="A0AAV2HDQ1"/>
<name>A0AAV2HDQ1_LYMST</name>
<keyword evidence="1" id="KW-1133">Transmembrane helix</keyword>
<keyword evidence="1" id="KW-0812">Transmembrane</keyword>
<dbReference type="EMBL" id="CAXITT010000065">
    <property type="protein sequence ID" value="CAL1530253.1"/>
    <property type="molecule type" value="Genomic_DNA"/>
</dbReference>
<evidence type="ECO:0000313" key="2">
    <source>
        <dbReference type="EMBL" id="CAL1530253.1"/>
    </source>
</evidence>
<accession>A0AAV2HDQ1</accession>
<comment type="caution">
    <text evidence="2">The sequence shown here is derived from an EMBL/GenBank/DDBJ whole genome shotgun (WGS) entry which is preliminary data.</text>
</comment>
<feature type="transmembrane region" description="Helical" evidence="1">
    <location>
        <begin position="235"/>
        <end position="256"/>
    </location>
</feature>